<gene>
    <name evidence="1" type="ORF">NX722_21390</name>
</gene>
<protein>
    <submittedName>
        <fullName evidence="1">Uncharacterized protein</fullName>
    </submittedName>
</protein>
<comment type="caution">
    <text evidence="1">The sequence shown here is derived from an EMBL/GenBank/DDBJ whole genome shotgun (WGS) entry which is preliminary data.</text>
</comment>
<proteinExistence type="predicted"/>
<evidence type="ECO:0000313" key="2">
    <source>
        <dbReference type="Proteomes" id="UP001209854"/>
    </source>
</evidence>
<accession>A0ABT3N0I0</accession>
<dbReference type="EMBL" id="JAPFCC010000001">
    <property type="protein sequence ID" value="MCW7555131.1"/>
    <property type="molecule type" value="Genomic_DNA"/>
</dbReference>
<reference evidence="1 2" key="1">
    <citation type="submission" date="2022-10" db="EMBL/GenBank/DDBJ databases">
        <title>High-quality genome sequences of two octocoral-associated bacteria, Endozoicomonas euniceicola EF212 and Endozoicomonas gorgoniicola PS125.</title>
        <authorList>
            <person name="Chiou Y.-J."/>
            <person name="Chen Y.-H."/>
        </authorList>
    </citation>
    <scope>NUCLEOTIDE SEQUENCE [LARGE SCALE GENOMIC DNA]</scope>
    <source>
        <strain evidence="1 2">PS125</strain>
    </source>
</reference>
<dbReference type="Proteomes" id="UP001209854">
    <property type="component" value="Unassembled WGS sequence"/>
</dbReference>
<organism evidence="1 2">
    <name type="scientific">Endozoicomonas gorgoniicola</name>
    <dbReference type="NCBI Taxonomy" id="1234144"/>
    <lineage>
        <taxon>Bacteria</taxon>
        <taxon>Pseudomonadati</taxon>
        <taxon>Pseudomonadota</taxon>
        <taxon>Gammaproteobacteria</taxon>
        <taxon>Oceanospirillales</taxon>
        <taxon>Endozoicomonadaceae</taxon>
        <taxon>Endozoicomonas</taxon>
    </lineage>
</organism>
<keyword evidence="2" id="KW-1185">Reference proteome</keyword>
<name>A0ABT3N0I0_9GAMM</name>
<evidence type="ECO:0000313" key="1">
    <source>
        <dbReference type="EMBL" id="MCW7555131.1"/>
    </source>
</evidence>
<dbReference type="RefSeq" id="WP_262564909.1">
    <property type="nucleotide sequence ID" value="NZ_JAPFCC010000001.1"/>
</dbReference>
<sequence length="109" mass="12355">MYKKSIKCAKAAILTAGFVFGYCFGSDNILYGQSLEAEPFAEKLGIEKQVFYSSEKNPLIYRSSVKAESVTIVKMEEAKSLHKQIRALPQFEWVIYYILKHSMQGCTDA</sequence>